<keyword evidence="7" id="KW-1185">Reference proteome</keyword>
<dbReference type="Gene3D" id="2.130.10.10">
    <property type="entry name" value="YVTN repeat-like/Quinoprotein amine dehydrogenase"/>
    <property type="match status" value="5"/>
</dbReference>
<feature type="repeat" description="WD" evidence="3">
    <location>
        <begin position="1201"/>
        <end position="1232"/>
    </location>
</feature>
<dbReference type="SUPFAM" id="SSF101908">
    <property type="entry name" value="Putative isomerase YbhE"/>
    <property type="match status" value="1"/>
</dbReference>
<feature type="compositionally biased region" description="Gly residues" evidence="4">
    <location>
        <begin position="751"/>
        <end position="774"/>
    </location>
</feature>
<dbReference type="RefSeq" id="WP_402380305.1">
    <property type="nucleotide sequence ID" value="NZ_JBIUYY010000005.1"/>
</dbReference>
<dbReference type="InterPro" id="IPR001680">
    <property type="entry name" value="WD40_rpt"/>
</dbReference>
<accession>A0ABW8EFG0</accession>
<name>A0ABW8EFG0_STRT5</name>
<dbReference type="InterPro" id="IPR019775">
    <property type="entry name" value="WD40_repeat_CS"/>
</dbReference>
<dbReference type="PROSITE" id="PS50294">
    <property type="entry name" value="WD_REPEATS_REGION"/>
    <property type="match status" value="11"/>
</dbReference>
<protein>
    <recommendedName>
        <fullName evidence="5">Novel STAND NTPase 1 domain-containing protein</fullName>
    </recommendedName>
</protein>
<feature type="compositionally biased region" description="Pro residues" evidence="4">
    <location>
        <begin position="1"/>
        <end position="13"/>
    </location>
</feature>
<dbReference type="CDD" id="cd00200">
    <property type="entry name" value="WD40"/>
    <property type="match status" value="2"/>
</dbReference>
<feature type="repeat" description="WD" evidence="3">
    <location>
        <begin position="1110"/>
        <end position="1151"/>
    </location>
</feature>
<feature type="repeat" description="WD" evidence="3">
    <location>
        <begin position="941"/>
        <end position="973"/>
    </location>
</feature>
<evidence type="ECO:0000256" key="3">
    <source>
        <dbReference type="PROSITE-ProRule" id="PRU00221"/>
    </source>
</evidence>
<evidence type="ECO:0000256" key="2">
    <source>
        <dbReference type="ARBA" id="ARBA00022737"/>
    </source>
</evidence>
<feature type="repeat" description="WD" evidence="3">
    <location>
        <begin position="887"/>
        <end position="920"/>
    </location>
</feature>
<dbReference type="SUPFAM" id="SSF52540">
    <property type="entry name" value="P-loop containing nucleoside triphosphate hydrolases"/>
    <property type="match status" value="1"/>
</dbReference>
<evidence type="ECO:0000259" key="5">
    <source>
        <dbReference type="Pfam" id="PF20703"/>
    </source>
</evidence>
<feature type="region of interest" description="Disordered" evidence="4">
    <location>
        <begin position="1"/>
        <end position="50"/>
    </location>
</feature>
<evidence type="ECO:0000313" key="6">
    <source>
        <dbReference type="EMBL" id="MFJ2821993.1"/>
    </source>
</evidence>
<sequence length="1369" mass="141850">MDRSPQPLPPPDAGPAAAGEPPGPPGPKGPPDPPGPTGPPGAQAAGPSPREEFAADLTRLREEAGLTVRVLAGRVESPGAHTTIGGWLAGQSLPSLGSLPLFRRVLEELGVKDPDEAGRWLERLADLRRSRTPRAARGVVPYRGLARFEEHHADWFFGRDRLRDAVVERLLADGPDVPHLLVGASGSGKSSLLRAGVLPALRVEHGFVPCLPAPGRAPASELVRAVRTLTGGAEAVPDTPAGLADRLRDWAERRDVRVLVAVDQFEEVFTVCREPAERERFLALLAALPCPRVHVLGALRADFYAQALQEPALAAALQRGQIVVGALTTGEIRSAVHGPAARAGLAVDEGFADLLVSDLRDSGAGGLPLLSHALLSTWERGRGSVLTIADYRAGGGMSAAVSASAEEAYAALSDSRRALARTLFLRMVTVGDGVPDTRRVLPLPGSSSPADEWCGARAEEVYEVLECFVDRRLVGLDGDGARITHEALLTAWPRLHGWIEADRAGHLVWQDLARDAERWRSADREPSLLYRGMRLALAARWAEQSGRARELTATEGEFLAASRSAEEQRARRERQHARRLRRLLALLTVLATLAGCLAAVALVQRRDAEQQRRTALSRLVAARSERLRGSDVALAAQLSLVAYRTAPTAEARAALMDASAMPAVTRLLAFRGVVQAVALSPDGRTLAAAGLDRTVALWDLRDTARPQRLDVPSPPFADTVYALAFSPDGGLLAAGAGDGTVRVWEPARGSGAAGTSGQGAATAGGPGRGAGAAGGSVAGGAAAGAVLPGPSSAVYGLAFAPDGARLAAGSADGGVYVWERAASAPGAGTGAGGFGPAVRLGGSDRPVHSVAFRSGGPAVLAAGGTDGAVRLWDASGSGRPVPFAEPLAGAAGPVLGLSFTPDGRRLAAGSQDRSTRLWTVPGPGDGAPPSPDVIAGAPAAADGPASYVNTVAHSTDGRWLATGSADNQVRLYDAAGRAPLGVFPHPGPVTSLAFLPDGQGMVSGAADGTVRIWRLPARPLHGVQGTVNAVAYSPDGRLLAVAGREVHLWDVRDPWLPRPVGRPLPNPTGYSGTLSFTPDGRTLAVGGRDGKVWLWDTSRPEQAARRGEPLAGGTGTIQSAVFSPDGGTLAVGSEGRTVRLWDTRDPDRPRQAGELTEPTNFVYAVAFSPDGRRLAAGTVDKQVLLWRLPEGGGAPRAEAVLQGPGSYVMSVAFSPDGRTLAAGTGDRDVWLWRFDGTADGGRPVSASPPLTGPSSYVYALAFAPDGATLAAASTDSTVWLWDTSGAGRAGARPPQARAVLSGLGGKGYAVAYSPDGRSLAAGGSAPAARVWSTGAEDAARHVCERAGSPITRAEWASLLPGLPYAPPCP</sequence>
<dbReference type="PROSITE" id="PS00678">
    <property type="entry name" value="WD_REPEATS_1"/>
    <property type="match status" value="1"/>
</dbReference>
<dbReference type="SMART" id="SM00320">
    <property type="entry name" value="WD40"/>
    <property type="match status" value="14"/>
</dbReference>
<dbReference type="InterPro" id="IPR015943">
    <property type="entry name" value="WD40/YVTN_repeat-like_dom_sf"/>
</dbReference>
<dbReference type="Pfam" id="PF00400">
    <property type="entry name" value="WD40"/>
    <property type="match status" value="13"/>
</dbReference>
<feature type="repeat" description="WD" evidence="3">
    <location>
        <begin position="667"/>
        <end position="708"/>
    </location>
</feature>
<feature type="repeat" description="WD" evidence="3">
    <location>
        <begin position="1073"/>
        <end position="1105"/>
    </location>
</feature>
<dbReference type="PROSITE" id="PS50082">
    <property type="entry name" value="WD_REPEATS_2"/>
    <property type="match status" value="12"/>
</dbReference>
<dbReference type="InterPro" id="IPR036322">
    <property type="entry name" value="WD40_repeat_dom_sf"/>
</dbReference>
<dbReference type="PANTHER" id="PTHR44129">
    <property type="entry name" value="WD REPEAT-CONTAINING PROTEIN POP1"/>
    <property type="match status" value="1"/>
</dbReference>
<dbReference type="InterPro" id="IPR050349">
    <property type="entry name" value="WD_LIS1/nudF_dynein_reg"/>
</dbReference>
<dbReference type="Proteomes" id="UP001617351">
    <property type="component" value="Unassembled WGS sequence"/>
</dbReference>
<keyword evidence="1 3" id="KW-0853">WD repeat</keyword>
<feature type="compositionally biased region" description="Pro residues" evidence="4">
    <location>
        <begin position="21"/>
        <end position="39"/>
    </location>
</feature>
<feature type="repeat" description="WD" evidence="3">
    <location>
        <begin position="840"/>
        <end position="873"/>
    </location>
</feature>
<dbReference type="PRINTS" id="PR00320">
    <property type="entry name" value="GPROTEINBRPT"/>
</dbReference>
<evidence type="ECO:0000256" key="1">
    <source>
        <dbReference type="ARBA" id="ARBA00022574"/>
    </source>
</evidence>
<gene>
    <name evidence="6" type="ORF">ACIO7M_12885</name>
</gene>
<feature type="repeat" description="WD" evidence="3">
    <location>
        <begin position="982"/>
        <end position="1015"/>
    </location>
</feature>
<dbReference type="InterPro" id="IPR020472">
    <property type="entry name" value="WD40_PAC1"/>
</dbReference>
<feature type="domain" description="Novel STAND NTPase 1" evidence="5">
    <location>
        <begin position="141"/>
        <end position="526"/>
    </location>
</feature>
<dbReference type="InterPro" id="IPR027417">
    <property type="entry name" value="P-loop_NTPase"/>
</dbReference>
<reference evidence="6 7" key="1">
    <citation type="submission" date="2024-10" db="EMBL/GenBank/DDBJ databases">
        <title>The Natural Products Discovery Center: Release of the First 8490 Sequenced Strains for Exploring Actinobacteria Biosynthetic Diversity.</title>
        <authorList>
            <person name="Kalkreuter E."/>
            <person name="Kautsar S.A."/>
            <person name="Yang D."/>
            <person name="Bader C.D."/>
            <person name="Teijaro C.N."/>
            <person name="Fluegel L."/>
            <person name="Davis C.M."/>
            <person name="Simpson J.R."/>
            <person name="Lauterbach L."/>
            <person name="Steele A.D."/>
            <person name="Gui C."/>
            <person name="Meng S."/>
            <person name="Li G."/>
            <person name="Viehrig K."/>
            <person name="Ye F."/>
            <person name="Su P."/>
            <person name="Kiefer A.F."/>
            <person name="Nichols A."/>
            <person name="Cepeda A.J."/>
            <person name="Yan W."/>
            <person name="Fan B."/>
            <person name="Jiang Y."/>
            <person name="Adhikari A."/>
            <person name="Zheng C.-J."/>
            <person name="Schuster L."/>
            <person name="Cowan T.M."/>
            <person name="Smanski M.J."/>
            <person name="Chevrette M.G."/>
            <person name="De Carvalho L.P.S."/>
            <person name="Shen B."/>
        </authorList>
    </citation>
    <scope>NUCLEOTIDE SEQUENCE [LARGE SCALE GENOMIC DNA]</scope>
    <source>
        <strain evidence="6 7">NPDC087220</strain>
    </source>
</reference>
<proteinExistence type="predicted"/>
<evidence type="ECO:0000313" key="7">
    <source>
        <dbReference type="Proteomes" id="UP001617351"/>
    </source>
</evidence>
<dbReference type="InterPro" id="IPR049052">
    <property type="entry name" value="nSTAND1"/>
</dbReference>
<feature type="repeat" description="WD" evidence="3">
    <location>
        <begin position="1155"/>
        <end position="1188"/>
    </location>
</feature>
<organism evidence="6 7">
    <name type="scientific">Streptomyces toxytricini</name>
    <name type="common">Actinomyces toxytricini</name>
    <dbReference type="NCBI Taxonomy" id="67369"/>
    <lineage>
        <taxon>Bacteria</taxon>
        <taxon>Bacillati</taxon>
        <taxon>Actinomycetota</taxon>
        <taxon>Actinomycetes</taxon>
        <taxon>Kitasatosporales</taxon>
        <taxon>Streptomycetaceae</taxon>
        <taxon>Streptomyces</taxon>
    </lineage>
</organism>
<keyword evidence="2" id="KW-0677">Repeat</keyword>
<feature type="region of interest" description="Disordered" evidence="4">
    <location>
        <begin position="747"/>
        <end position="774"/>
    </location>
</feature>
<feature type="repeat" description="WD" evidence="3">
    <location>
        <begin position="1250"/>
        <end position="1282"/>
    </location>
</feature>
<dbReference type="EMBL" id="JBIUYY010000005">
    <property type="protein sequence ID" value="MFJ2821993.1"/>
    <property type="molecule type" value="Genomic_DNA"/>
</dbReference>
<dbReference type="Pfam" id="PF20703">
    <property type="entry name" value="nSTAND1"/>
    <property type="match status" value="1"/>
</dbReference>
<feature type="repeat" description="WD" evidence="3">
    <location>
        <begin position="787"/>
        <end position="819"/>
    </location>
</feature>
<dbReference type="SUPFAM" id="SSF50978">
    <property type="entry name" value="WD40 repeat-like"/>
    <property type="match status" value="2"/>
</dbReference>
<evidence type="ECO:0000256" key="4">
    <source>
        <dbReference type="SAM" id="MobiDB-lite"/>
    </source>
</evidence>
<feature type="repeat" description="WD" evidence="3">
    <location>
        <begin position="718"/>
        <end position="745"/>
    </location>
</feature>
<comment type="caution">
    <text evidence="6">The sequence shown here is derived from an EMBL/GenBank/DDBJ whole genome shotgun (WGS) entry which is preliminary data.</text>
</comment>